<feature type="region of interest" description="Disordered" evidence="1">
    <location>
        <begin position="17"/>
        <end position="42"/>
    </location>
</feature>
<evidence type="ECO:0000313" key="3">
    <source>
        <dbReference type="Proteomes" id="UP000701801"/>
    </source>
</evidence>
<gene>
    <name evidence="2" type="ORF">HYALB_00005092</name>
</gene>
<keyword evidence="3" id="KW-1185">Reference proteome</keyword>
<feature type="compositionally biased region" description="Polar residues" evidence="1">
    <location>
        <begin position="32"/>
        <end position="42"/>
    </location>
</feature>
<comment type="caution">
    <text evidence="2">The sequence shown here is derived from an EMBL/GenBank/DDBJ whole genome shotgun (WGS) entry which is preliminary data.</text>
</comment>
<name>A0A9N9LZJ1_9HELO</name>
<protein>
    <submittedName>
        <fullName evidence="2">Uncharacterized protein</fullName>
    </submittedName>
</protein>
<proteinExistence type="predicted"/>
<organism evidence="2 3">
    <name type="scientific">Hymenoscyphus albidus</name>
    <dbReference type="NCBI Taxonomy" id="595503"/>
    <lineage>
        <taxon>Eukaryota</taxon>
        <taxon>Fungi</taxon>
        <taxon>Dikarya</taxon>
        <taxon>Ascomycota</taxon>
        <taxon>Pezizomycotina</taxon>
        <taxon>Leotiomycetes</taxon>
        <taxon>Helotiales</taxon>
        <taxon>Helotiaceae</taxon>
        <taxon>Hymenoscyphus</taxon>
    </lineage>
</organism>
<accession>A0A9N9LZJ1</accession>
<evidence type="ECO:0000256" key="1">
    <source>
        <dbReference type="SAM" id="MobiDB-lite"/>
    </source>
</evidence>
<sequence length="76" mass="8597">MTNYEVNSFESFSQQEYDLLKRRRDPKHETQHSYSIQSTNTPQITAPEINKTISPTLIPGPSFRLAPEAEGPAYAA</sequence>
<reference evidence="2" key="1">
    <citation type="submission" date="2021-07" db="EMBL/GenBank/DDBJ databases">
        <authorList>
            <person name="Durling M."/>
        </authorList>
    </citation>
    <scope>NUCLEOTIDE SEQUENCE</scope>
</reference>
<evidence type="ECO:0000313" key="2">
    <source>
        <dbReference type="EMBL" id="CAG8981292.1"/>
    </source>
</evidence>
<dbReference type="AlphaFoldDB" id="A0A9N9LZJ1"/>
<dbReference type="Proteomes" id="UP000701801">
    <property type="component" value="Unassembled WGS sequence"/>
</dbReference>
<dbReference type="EMBL" id="CAJVRM010000463">
    <property type="protein sequence ID" value="CAG8981292.1"/>
    <property type="molecule type" value="Genomic_DNA"/>
</dbReference>